<feature type="transmembrane region" description="Helical" evidence="5">
    <location>
        <begin position="638"/>
        <end position="662"/>
    </location>
</feature>
<evidence type="ECO:0000256" key="1">
    <source>
        <dbReference type="ARBA" id="ARBA00004141"/>
    </source>
</evidence>
<dbReference type="OrthoDB" id="9811483at2"/>
<reference evidence="6 7" key="1">
    <citation type="submission" date="2019-01" db="EMBL/GenBank/DDBJ databases">
        <title>Genome sequencing of strain FW10M-9.</title>
        <authorList>
            <person name="Heo J."/>
            <person name="Kim S.-J."/>
            <person name="Kim J.-S."/>
            <person name="Hong S.-B."/>
            <person name="Kwon S.-W."/>
        </authorList>
    </citation>
    <scope>NUCLEOTIDE SEQUENCE [LARGE SCALE GENOMIC DNA]</scope>
    <source>
        <strain evidence="6 7">FW10M-9</strain>
    </source>
</reference>
<feature type="transmembrane region" description="Helical" evidence="5">
    <location>
        <begin position="607"/>
        <end position="626"/>
    </location>
</feature>
<dbReference type="EMBL" id="CP035493">
    <property type="protein sequence ID" value="QAY69373.1"/>
    <property type="molecule type" value="Genomic_DNA"/>
</dbReference>
<keyword evidence="4 5" id="KW-0472">Membrane</keyword>
<dbReference type="Proteomes" id="UP000292118">
    <property type="component" value="Chromosome"/>
</dbReference>
<dbReference type="AlphaFoldDB" id="A0A4P6F3X1"/>
<evidence type="ECO:0008006" key="8">
    <source>
        <dbReference type="Google" id="ProtNLM"/>
    </source>
</evidence>
<organism evidence="6 7">
    <name type="scientific">Xylanimonas protaetiae</name>
    <dbReference type="NCBI Taxonomy" id="2509457"/>
    <lineage>
        <taxon>Bacteria</taxon>
        <taxon>Bacillati</taxon>
        <taxon>Actinomycetota</taxon>
        <taxon>Actinomycetes</taxon>
        <taxon>Micrococcales</taxon>
        <taxon>Promicromonosporaceae</taxon>
        <taxon>Xylanimonas</taxon>
    </lineage>
</organism>
<sequence>MNALTRLGSRAGTRRGIARLVAVALLPLLVLGLLLTALWNPAERLDTVRAAIVNLDEPVTVQGQLVPLGRQLAAGLVSGAAPSTEQKVAAAPATDLGYEWQITNAATARAGLADGTFAAVVTIPQDFSAAATSFGGDAAAARQATIDVATPPGGRVADALIARYVASTATSVMGSSLTQTYVDNVLVGFGTLSEQLGQAADGASQLAAGATSASDGAAQLAEGAQQLADGATSAASGADRLAEGAGQAASGAGGLVSGARQLATGAGQVADGAGQVADGIGRSRTGADQLAAGAGTLAAQLGTAAGGASEAATQIGGAVGALRASTSATNAALAAFLAEKGCDVTAPGAGCAPYADLLTAMGTTPVALDGLAAAVGTAGDPATAPTLHALAGGLTAASAGAGQLQSGIAGLSTGLGQLATGAGQVSTGADDLADGAQQLASGATTLRGGLDQVAGGTRDLAGGIGDLASGAGGVATGAGGLADGAQQLADGAGTLSDGLGQAVDQVPTYSDGDRATLSSVVATPVRAPGDDSLDTGSTGPLFAVVALWLGALGLTTVRRPSRERLLGSTRGALGLALADLGVPVAVGAVTGAAVGAILAGVEHLSTGGWFGAVGVGALVSVVFVALHQGFTLLAGDYARGASLLVAVLVIATGVVATVPAWLDGVADFLAVGAARKALVGLVVPAAGGTAAAVVSLVVWGLAGAALAVLLTARARTVRVTRLLAAA</sequence>
<dbReference type="NCBIfam" id="TIGR03057">
    <property type="entry name" value="xxxLxxG_by_4"/>
    <property type="match status" value="10"/>
</dbReference>
<keyword evidence="2 5" id="KW-0812">Transmembrane</keyword>
<feature type="transmembrane region" description="Helical" evidence="5">
    <location>
        <begin position="539"/>
        <end position="557"/>
    </location>
</feature>
<evidence type="ECO:0000256" key="4">
    <source>
        <dbReference type="ARBA" id="ARBA00023136"/>
    </source>
</evidence>
<dbReference type="Gene3D" id="1.10.287.950">
    <property type="entry name" value="Methyl-accepting chemotaxis protein"/>
    <property type="match status" value="1"/>
</dbReference>
<dbReference type="PANTHER" id="PTHR43077:SF10">
    <property type="entry name" value="TRANSPORT PERMEASE PROTEIN"/>
    <property type="match status" value="1"/>
</dbReference>
<dbReference type="InterPro" id="IPR051328">
    <property type="entry name" value="T7SS_ABC-Transporter"/>
</dbReference>
<proteinExistence type="predicted"/>
<evidence type="ECO:0000256" key="2">
    <source>
        <dbReference type="ARBA" id="ARBA00022692"/>
    </source>
</evidence>
<evidence type="ECO:0000313" key="6">
    <source>
        <dbReference type="EMBL" id="QAY69373.1"/>
    </source>
</evidence>
<evidence type="ECO:0000313" key="7">
    <source>
        <dbReference type="Proteomes" id="UP000292118"/>
    </source>
</evidence>
<protein>
    <recommendedName>
        <fullName evidence="8">YhgE/Pip domain-containing protein</fullName>
    </recommendedName>
</protein>
<dbReference type="PANTHER" id="PTHR43077">
    <property type="entry name" value="TRANSPORT PERMEASE YVFS-RELATED"/>
    <property type="match status" value="1"/>
</dbReference>
<dbReference type="KEGG" id="xya:ET471_04380"/>
<evidence type="ECO:0000256" key="5">
    <source>
        <dbReference type="SAM" id="Phobius"/>
    </source>
</evidence>
<keyword evidence="3 5" id="KW-1133">Transmembrane helix</keyword>
<dbReference type="InterPro" id="IPR023908">
    <property type="entry name" value="xxxLxxG_rpt"/>
</dbReference>
<feature type="transmembrane region" description="Helical" evidence="5">
    <location>
        <begin position="682"/>
        <end position="712"/>
    </location>
</feature>
<keyword evidence="7" id="KW-1185">Reference proteome</keyword>
<gene>
    <name evidence="6" type="ORF">ET471_04380</name>
</gene>
<dbReference type="RefSeq" id="WP_129186773.1">
    <property type="nucleotide sequence ID" value="NZ_CP035493.1"/>
</dbReference>
<dbReference type="GO" id="GO:0016020">
    <property type="term" value="C:membrane"/>
    <property type="evidence" value="ECO:0007669"/>
    <property type="project" value="UniProtKB-SubCell"/>
</dbReference>
<feature type="transmembrane region" description="Helical" evidence="5">
    <location>
        <begin position="577"/>
        <end position="601"/>
    </location>
</feature>
<evidence type="ECO:0000256" key="3">
    <source>
        <dbReference type="ARBA" id="ARBA00022989"/>
    </source>
</evidence>
<accession>A0A4P6F3X1</accession>
<name>A0A4P6F3X1_9MICO</name>
<comment type="subcellular location">
    <subcellularLocation>
        <location evidence="1">Membrane</location>
        <topology evidence="1">Multi-pass membrane protein</topology>
    </subcellularLocation>
</comment>